<feature type="domain" description="Gamma-glutamylcyclotransferase AIG2-like" evidence="1">
    <location>
        <begin position="4"/>
        <end position="91"/>
    </location>
</feature>
<dbReference type="Proteomes" id="UP000075321">
    <property type="component" value="Unassembled WGS sequence"/>
</dbReference>
<gene>
    <name evidence="2" type="ORF">HAPAU_26530</name>
</gene>
<dbReference type="Gene3D" id="3.10.490.10">
    <property type="entry name" value="Gamma-glutamyl cyclotransferase-like"/>
    <property type="match status" value="1"/>
</dbReference>
<dbReference type="SUPFAM" id="SSF110857">
    <property type="entry name" value="Gamma-glutamyl cyclotransferase-like"/>
    <property type="match status" value="1"/>
</dbReference>
<sequence length="128" mass="14012">MTRVFVYGTLTDSERVASLLDGYEIGPPAILRGLHRVDGRYPTLVPGGDCEGRLLETAEIDRLDAYEGLDSGLYVRVSIPVSDGDGAECYVGDPTLLDADAHWPGTGPFDDRVRSYLDDHDVEIGRKE</sequence>
<reference evidence="2 3" key="1">
    <citation type="submission" date="2016-02" db="EMBL/GenBank/DDBJ databases">
        <title>Genome sequence of Halalkalicoccus paucihalophilus DSM 24557.</title>
        <authorList>
            <person name="Poehlein A."/>
            <person name="Daniel R."/>
        </authorList>
    </citation>
    <scope>NUCLEOTIDE SEQUENCE [LARGE SCALE GENOMIC DNA]</scope>
    <source>
        <strain evidence="2 3">DSM 24557</strain>
    </source>
</reference>
<organism evidence="2 3">
    <name type="scientific">Halalkalicoccus paucihalophilus</name>
    <dbReference type="NCBI Taxonomy" id="1008153"/>
    <lineage>
        <taxon>Archaea</taxon>
        <taxon>Methanobacteriati</taxon>
        <taxon>Methanobacteriota</taxon>
        <taxon>Stenosarchaea group</taxon>
        <taxon>Halobacteria</taxon>
        <taxon>Halobacteriales</taxon>
        <taxon>Halococcaceae</taxon>
        <taxon>Halalkalicoccus</taxon>
    </lineage>
</organism>
<proteinExistence type="predicted"/>
<dbReference type="RefSeq" id="WP_066383305.1">
    <property type="nucleotide sequence ID" value="NZ_LTAZ01000006.1"/>
</dbReference>
<dbReference type="InterPro" id="IPR036568">
    <property type="entry name" value="GGCT-like_sf"/>
</dbReference>
<dbReference type="CDD" id="cd06661">
    <property type="entry name" value="GGCT_like"/>
    <property type="match status" value="1"/>
</dbReference>
<dbReference type="PATRIC" id="fig|1008153.3.peg.2705"/>
<evidence type="ECO:0000259" key="1">
    <source>
        <dbReference type="Pfam" id="PF06094"/>
    </source>
</evidence>
<dbReference type="Pfam" id="PF06094">
    <property type="entry name" value="GGACT"/>
    <property type="match status" value="1"/>
</dbReference>
<dbReference type="EMBL" id="LTAZ01000006">
    <property type="protein sequence ID" value="KYH25267.1"/>
    <property type="molecule type" value="Genomic_DNA"/>
</dbReference>
<dbReference type="InterPro" id="IPR009288">
    <property type="entry name" value="AIG2-like_dom"/>
</dbReference>
<keyword evidence="3" id="KW-1185">Reference proteome</keyword>
<protein>
    <submittedName>
        <fullName evidence="2">AIG2-like family protein</fullName>
    </submittedName>
</protein>
<dbReference type="AlphaFoldDB" id="A0A151AD09"/>
<accession>A0A151AD09</accession>
<evidence type="ECO:0000313" key="2">
    <source>
        <dbReference type="EMBL" id="KYH25267.1"/>
    </source>
</evidence>
<name>A0A151AD09_9EURY</name>
<comment type="caution">
    <text evidence="2">The sequence shown here is derived from an EMBL/GenBank/DDBJ whole genome shotgun (WGS) entry which is preliminary data.</text>
</comment>
<dbReference type="InterPro" id="IPR013024">
    <property type="entry name" value="GGCT-like"/>
</dbReference>
<evidence type="ECO:0000313" key="3">
    <source>
        <dbReference type="Proteomes" id="UP000075321"/>
    </source>
</evidence>